<gene>
    <name evidence="1" type="ORF">C4544_05230</name>
</gene>
<evidence type="ECO:0000313" key="2">
    <source>
        <dbReference type="Proteomes" id="UP000285655"/>
    </source>
</evidence>
<dbReference type="Proteomes" id="UP000285655">
    <property type="component" value="Unassembled WGS sequence"/>
</dbReference>
<protein>
    <submittedName>
        <fullName evidence="1">Uncharacterized protein</fullName>
    </submittedName>
</protein>
<dbReference type="AlphaFoldDB" id="A0A419DB67"/>
<reference evidence="1 2" key="1">
    <citation type="journal article" date="2017" name="ISME J.">
        <title>Energy and carbon metabolisms in a deep terrestrial subsurface fluid microbial community.</title>
        <authorList>
            <person name="Momper L."/>
            <person name="Jungbluth S.P."/>
            <person name="Lee M.D."/>
            <person name="Amend J.P."/>
        </authorList>
    </citation>
    <scope>NUCLEOTIDE SEQUENCE [LARGE SCALE GENOMIC DNA]</scope>
    <source>
        <strain evidence="1">SURF_29</strain>
    </source>
</reference>
<organism evidence="1 2">
    <name type="scientific">candidate division WS5 bacterium</name>
    <dbReference type="NCBI Taxonomy" id="2093353"/>
    <lineage>
        <taxon>Bacteria</taxon>
        <taxon>candidate division WS5</taxon>
    </lineage>
</organism>
<sequence>MQLKPAQITNFQQLITPSAVSKSLMPLEAVQESLNFDFDVIGAVKLRKGLTRLGNQISAGTNIVGLYEFRDSGSGSNNQIIAVNGTVAYYLSGSTWTSKRTSLTSGAKARFTTFLDYVFMVNGNEATAIWDGNPSNSFVTTGNASGAPIGQFIENFRSRVWIAGNSTYPDRVYYSSLPSAVATPVITWDTTVTGGQWFDISPSDGENITGLKRDKSTLLVFKQNHIYRIASINETEPDPKINVGTYSNESIVETENGIYFHHPTGFYRYLNGGAQRISQPIQDIVEAVTLANYDEITGWADGDHVYWSVGDITYKGVTYSNCVVRYTISSQTWTHRSYPSQIRFASKYNDGSTLFNLVGDSAGNVLKVNVGNADNGTPISYSFITRPYTLDGFFSTRKNVSKLSAIHEGAQGGKLEWQSDNMLTNEWNKIGVIDEQIMKPKTVDIKGREIKFRLSGASSGEPFTFYGWEALEGTTELIG</sequence>
<name>A0A419DB67_9BACT</name>
<proteinExistence type="predicted"/>
<dbReference type="EMBL" id="QZJW01000046">
    <property type="protein sequence ID" value="RJO60399.1"/>
    <property type="molecule type" value="Genomic_DNA"/>
</dbReference>
<accession>A0A419DB67</accession>
<comment type="caution">
    <text evidence="1">The sequence shown here is derived from an EMBL/GenBank/DDBJ whole genome shotgun (WGS) entry which is preliminary data.</text>
</comment>
<evidence type="ECO:0000313" key="1">
    <source>
        <dbReference type="EMBL" id="RJO60399.1"/>
    </source>
</evidence>